<dbReference type="InterPro" id="IPR000531">
    <property type="entry name" value="Beta-barrel_TonB"/>
</dbReference>
<dbReference type="PANTHER" id="PTHR30069">
    <property type="entry name" value="TONB-DEPENDENT OUTER MEMBRANE RECEPTOR"/>
    <property type="match status" value="1"/>
</dbReference>
<evidence type="ECO:0000256" key="10">
    <source>
        <dbReference type="PROSITE-ProRule" id="PRU01360"/>
    </source>
</evidence>
<dbReference type="Gene3D" id="2.40.170.20">
    <property type="entry name" value="TonB-dependent receptor, beta-barrel domain"/>
    <property type="match status" value="1"/>
</dbReference>
<dbReference type="Pfam" id="PF07715">
    <property type="entry name" value="Plug"/>
    <property type="match status" value="1"/>
</dbReference>
<keyword evidence="3 10" id="KW-1134">Transmembrane beta strand</keyword>
<evidence type="ECO:0000256" key="1">
    <source>
        <dbReference type="ARBA" id="ARBA00004571"/>
    </source>
</evidence>
<reference evidence="15 16" key="1">
    <citation type="submission" date="2024-09" db="EMBL/GenBank/DDBJ databases">
        <authorList>
            <person name="Sun Q."/>
            <person name="Mori K."/>
        </authorList>
    </citation>
    <scope>NUCLEOTIDE SEQUENCE [LARGE SCALE GENOMIC DNA]</scope>
    <source>
        <strain evidence="15 16">KCTC 23315</strain>
    </source>
</reference>
<feature type="signal peptide" evidence="12">
    <location>
        <begin position="1"/>
        <end position="18"/>
    </location>
</feature>
<dbReference type="SUPFAM" id="SSF56935">
    <property type="entry name" value="Porins"/>
    <property type="match status" value="1"/>
</dbReference>
<proteinExistence type="inferred from homology"/>
<sequence length="592" mass="65277">MSKFSILALAVASTSALAQPTESNLEHISVYASRQAKPVSDTLTSVTVLDRAAIEAAQVRDLPALLQQVPGVTVLRQGGRGQTSSIFIRGGKSGHTLVLLDGVRIGAATLGYQSLAMVPLEQIEKIEIIRGPKAALYGSDALGGLIAITSRRSDNLTFNAKAGSHKHSEANLSGSQQLEHVKVFGAVGTAMAEGFNATVNGDPDRDGFEQTYVKAGAELDNQFGLWQWQSQINDGVYEYDNSWGGDEAEMRQEMHQLQWQGSGFGGSHQLKLAHNLDDDLNYGNKAAESLFRTQRDEVDGQSQFALTSNISALIGGNWYQEEVRKSGSQYVIDSRTNRSGFAGLSAQFGDWLLDGTGRRDQVSGYGGENSYELGAGYQLTQALQIRASQGTGYKVPSFNELYWPGFSNPALKPEESLSREIGLDYIDGSAQSSLVLFKRDLTNLIQRKNQLLENVELAQFEGVEFSQSLRLSDIDVAFNYTWLNSRDVVKKQQLSKRPRHQANLQLDHQLERWTVGLNTHFRSRNFSGDNFGTKVPDLASVVLFGLGTTYQWDSQIRLQLKVDNLLNRSYQTDYGYRQAGLELMFGIQVAQF</sequence>
<feature type="domain" description="TonB-dependent receptor-like beta-barrel" evidence="13">
    <location>
        <begin position="200"/>
        <end position="565"/>
    </location>
</feature>
<keyword evidence="8 10" id="KW-0472">Membrane</keyword>
<name>A0ABV6BF54_9GAMM</name>
<feature type="chain" id="PRO_5045415803" evidence="12">
    <location>
        <begin position="19"/>
        <end position="592"/>
    </location>
</feature>
<feature type="domain" description="TonB-dependent receptor plug" evidence="14">
    <location>
        <begin position="39"/>
        <end position="144"/>
    </location>
</feature>
<evidence type="ECO:0000256" key="7">
    <source>
        <dbReference type="ARBA" id="ARBA00023077"/>
    </source>
</evidence>
<keyword evidence="9 10" id="KW-0998">Cell outer membrane</keyword>
<dbReference type="PROSITE" id="PS52016">
    <property type="entry name" value="TONB_DEPENDENT_REC_3"/>
    <property type="match status" value="1"/>
</dbReference>
<evidence type="ECO:0000256" key="12">
    <source>
        <dbReference type="SAM" id="SignalP"/>
    </source>
</evidence>
<organism evidence="15 16">
    <name type="scientific">Rheinheimera tilapiae</name>
    <dbReference type="NCBI Taxonomy" id="875043"/>
    <lineage>
        <taxon>Bacteria</taxon>
        <taxon>Pseudomonadati</taxon>
        <taxon>Pseudomonadota</taxon>
        <taxon>Gammaproteobacteria</taxon>
        <taxon>Chromatiales</taxon>
        <taxon>Chromatiaceae</taxon>
        <taxon>Rheinheimera</taxon>
    </lineage>
</organism>
<gene>
    <name evidence="15" type="ORF">ACFFJP_07550</name>
</gene>
<dbReference type="Proteomes" id="UP001589813">
    <property type="component" value="Unassembled WGS sequence"/>
</dbReference>
<dbReference type="RefSeq" id="WP_377242051.1">
    <property type="nucleotide sequence ID" value="NZ_JBHLXP010000001.1"/>
</dbReference>
<evidence type="ECO:0000256" key="5">
    <source>
        <dbReference type="ARBA" id="ARBA00022729"/>
    </source>
</evidence>
<keyword evidence="5 12" id="KW-0732">Signal</keyword>
<evidence type="ECO:0000256" key="9">
    <source>
        <dbReference type="ARBA" id="ARBA00023237"/>
    </source>
</evidence>
<evidence type="ECO:0000313" key="16">
    <source>
        <dbReference type="Proteomes" id="UP001589813"/>
    </source>
</evidence>
<dbReference type="Pfam" id="PF00593">
    <property type="entry name" value="TonB_dep_Rec_b-barrel"/>
    <property type="match status" value="1"/>
</dbReference>
<evidence type="ECO:0000256" key="3">
    <source>
        <dbReference type="ARBA" id="ARBA00022452"/>
    </source>
</evidence>
<evidence type="ECO:0000259" key="13">
    <source>
        <dbReference type="Pfam" id="PF00593"/>
    </source>
</evidence>
<evidence type="ECO:0000313" key="15">
    <source>
        <dbReference type="EMBL" id="MFC0048143.1"/>
    </source>
</evidence>
<dbReference type="InterPro" id="IPR036942">
    <property type="entry name" value="Beta-barrel_TonB_sf"/>
</dbReference>
<comment type="similarity">
    <text evidence="10 11">Belongs to the TonB-dependent receptor family.</text>
</comment>
<comment type="caution">
    <text evidence="15">The sequence shown here is derived from an EMBL/GenBank/DDBJ whole genome shotgun (WGS) entry which is preliminary data.</text>
</comment>
<comment type="subcellular location">
    <subcellularLocation>
        <location evidence="1 10">Cell outer membrane</location>
        <topology evidence="1 10">Multi-pass membrane protein</topology>
    </subcellularLocation>
</comment>
<keyword evidence="15" id="KW-0675">Receptor</keyword>
<evidence type="ECO:0000256" key="11">
    <source>
        <dbReference type="RuleBase" id="RU003357"/>
    </source>
</evidence>
<dbReference type="InterPro" id="IPR039426">
    <property type="entry name" value="TonB-dep_rcpt-like"/>
</dbReference>
<evidence type="ECO:0000256" key="8">
    <source>
        <dbReference type="ARBA" id="ARBA00023136"/>
    </source>
</evidence>
<dbReference type="InterPro" id="IPR012910">
    <property type="entry name" value="Plug_dom"/>
</dbReference>
<keyword evidence="16" id="KW-1185">Reference proteome</keyword>
<dbReference type="CDD" id="cd01347">
    <property type="entry name" value="ligand_gated_channel"/>
    <property type="match status" value="1"/>
</dbReference>
<keyword evidence="6" id="KW-0406">Ion transport</keyword>
<dbReference type="PANTHER" id="PTHR30069:SF53">
    <property type="entry name" value="COLICIN I RECEPTOR-RELATED"/>
    <property type="match status" value="1"/>
</dbReference>
<dbReference type="InterPro" id="IPR037066">
    <property type="entry name" value="Plug_dom_sf"/>
</dbReference>
<evidence type="ECO:0000256" key="2">
    <source>
        <dbReference type="ARBA" id="ARBA00022448"/>
    </source>
</evidence>
<evidence type="ECO:0000259" key="14">
    <source>
        <dbReference type="Pfam" id="PF07715"/>
    </source>
</evidence>
<accession>A0ABV6BF54</accession>
<evidence type="ECO:0000256" key="4">
    <source>
        <dbReference type="ARBA" id="ARBA00022692"/>
    </source>
</evidence>
<keyword evidence="4 10" id="KW-0812">Transmembrane</keyword>
<protein>
    <submittedName>
        <fullName evidence="15">TonB-dependent receptor domain-containing protein</fullName>
    </submittedName>
</protein>
<dbReference type="EMBL" id="JBHLXP010000001">
    <property type="protein sequence ID" value="MFC0048143.1"/>
    <property type="molecule type" value="Genomic_DNA"/>
</dbReference>
<dbReference type="Gene3D" id="2.170.130.10">
    <property type="entry name" value="TonB-dependent receptor, plug domain"/>
    <property type="match status" value="1"/>
</dbReference>
<evidence type="ECO:0000256" key="6">
    <source>
        <dbReference type="ARBA" id="ARBA00023065"/>
    </source>
</evidence>
<keyword evidence="7 11" id="KW-0798">TonB box</keyword>
<keyword evidence="2 10" id="KW-0813">Transport</keyword>